<dbReference type="Proteomes" id="UP000000271">
    <property type="component" value="Chromosome"/>
</dbReference>
<dbReference type="HOGENOM" id="CLU_049716_0_0_9"/>
<dbReference type="AlphaFoldDB" id="D6XVY5"/>
<sequence length="434" mass="48380">MGKKKDFENRLERVINLYDNLDEIINTLPLEMPDGARDTVKKMIFSNDEINEVITGLKERRPPRILLIGRTGVGKSSLINALFGKYHAKTSPIEIGTQKLERYNYESNGEVVFEVIDTRGIGESKTDNATSAEEDLKHAVEDFDPDAILFLSDATQRARMDEDVNYIKEIYDDIGMEIPLVTVLTHVDNVEPSRIKEPDQYNRSKLRNIESKKSDMEKLLSDMNVKNSIVIPVSAYIEWDREDPHLLSPEEQKQLIIEFDGRYNIEELIDFLQKNMDFRAAIHLLMNTRLELAVRKISNSMIKGFGLASATVALTPIPFSDIAILVPMQLILVIMIGYLSGSNVDKESAKEFLVSLGRVGAAGFGLRVLAQQGSKALNLVAPGAGSAVSSSVAFAGTFAIGKAAQAYFIEQVNEEDLPEIMKKAHEEGEALQSQ</sequence>
<dbReference type="GO" id="GO:0002098">
    <property type="term" value="P:tRNA wobble uridine modification"/>
    <property type="evidence" value="ECO:0007669"/>
    <property type="project" value="TreeGrafter"/>
</dbReference>
<gene>
    <name evidence="2" type="ordered locus">Bsel_0212</name>
</gene>
<reference evidence="2" key="1">
    <citation type="submission" date="2009-10" db="EMBL/GenBank/DDBJ databases">
        <title>Complete sequence of Bacillus selenitireducens MLS10.</title>
        <authorList>
            <consortium name="US DOE Joint Genome Institute"/>
            <person name="Lucas S."/>
            <person name="Copeland A."/>
            <person name="Lapidus A."/>
            <person name="Glavina del Rio T."/>
            <person name="Dalin E."/>
            <person name="Tice H."/>
            <person name="Bruce D."/>
            <person name="Goodwin L."/>
            <person name="Pitluck S."/>
            <person name="Sims D."/>
            <person name="Brettin T."/>
            <person name="Detter J.C."/>
            <person name="Han C."/>
            <person name="Larimer F."/>
            <person name="Land M."/>
            <person name="Hauser L."/>
            <person name="Kyrpides N."/>
            <person name="Ovchinnikova G."/>
            <person name="Stolz J."/>
        </authorList>
    </citation>
    <scope>NUCLEOTIDE SEQUENCE [LARGE SCALE GENOMIC DNA]</scope>
    <source>
        <strain evidence="2">MLS10</strain>
    </source>
</reference>
<dbReference type="PANTHER" id="PTHR42714">
    <property type="entry name" value="TRNA MODIFICATION GTPASE GTPBP3"/>
    <property type="match status" value="1"/>
</dbReference>
<dbReference type="GO" id="GO:0005829">
    <property type="term" value="C:cytosol"/>
    <property type="evidence" value="ECO:0007669"/>
    <property type="project" value="TreeGrafter"/>
</dbReference>
<dbReference type="Gene3D" id="3.40.50.300">
    <property type="entry name" value="P-loop containing nucleotide triphosphate hydrolases"/>
    <property type="match status" value="1"/>
</dbReference>
<dbReference type="OrthoDB" id="9255830at2"/>
<dbReference type="eggNOG" id="COG3596">
    <property type="taxonomic scope" value="Bacteria"/>
</dbReference>
<dbReference type="PANTHER" id="PTHR42714:SF2">
    <property type="entry name" value="TRNA MODIFICATION GTPASE GTPBP3, MITOCHONDRIAL"/>
    <property type="match status" value="1"/>
</dbReference>
<dbReference type="KEGG" id="bse:Bsel_0212"/>
<dbReference type="SUPFAM" id="SSF52540">
    <property type="entry name" value="P-loop containing nucleoside triphosphate hydrolases"/>
    <property type="match status" value="1"/>
</dbReference>
<dbReference type="STRING" id="439292.Bsel_0212"/>
<proteinExistence type="predicted"/>
<feature type="domain" description="G" evidence="1">
    <location>
        <begin position="64"/>
        <end position="184"/>
    </location>
</feature>
<keyword evidence="3" id="KW-1185">Reference proteome</keyword>
<dbReference type="eggNOG" id="COG3597">
    <property type="taxonomic scope" value="Bacteria"/>
</dbReference>
<dbReference type="EMBL" id="CP001791">
    <property type="protein sequence ID" value="ADH97758.1"/>
    <property type="molecule type" value="Genomic_DNA"/>
</dbReference>
<dbReference type="CDD" id="cd00882">
    <property type="entry name" value="Ras_like_GTPase"/>
    <property type="match status" value="1"/>
</dbReference>
<dbReference type="GO" id="GO:0005525">
    <property type="term" value="F:GTP binding"/>
    <property type="evidence" value="ECO:0007669"/>
    <property type="project" value="InterPro"/>
</dbReference>
<name>D6XVY5_BACIE</name>
<dbReference type="InterPro" id="IPR006073">
    <property type="entry name" value="GTP-bd"/>
</dbReference>
<evidence type="ECO:0000313" key="2">
    <source>
        <dbReference type="EMBL" id="ADH97758.1"/>
    </source>
</evidence>
<protein>
    <submittedName>
        <fullName evidence="2">GTP-binding protein HSR1-related protein</fullName>
    </submittedName>
</protein>
<dbReference type="InterPro" id="IPR027417">
    <property type="entry name" value="P-loop_NTPase"/>
</dbReference>
<dbReference type="RefSeq" id="WP_013171187.1">
    <property type="nucleotide sequence ID" value="NC_014219.1"/>
</dbReference>
<dbReference type="GO" id="GO:0030488">
    <property type="term" value="P:tRNA methylation"/>
    <property type="evidence" value="ECO:0007669"/>
    <property type="project" value="TreeGrafter"/>
</dbReference>
<evidence type="ECO:0000259" key="1">
    <source>
        <dbReference type="Pfam" id="PF01926"/>
    </source>
</evidence>
<organism evidence="2 3">
    <name type="scientific">Bacillus selenitireducens (strain ATCC 700615 / DSM 15326 / MLS10)</name>
    <dbReference type="NCBI Taxonomy" id="439292"/>
    <lineage>
        <taxon>Bacteria</taxon>
        <taxon>Bacillati</taxon>
        <taxon>Bacillota</taxon>
        <taxon>Bacilli</taxon>
        <taxon>Bacillales</taxon>
        <taxon>Bacillaceae</taxon>
        <taxon>Salisediminibacterium</taxon>
    </lineage>
</organism>
<evidence type="ECO:0000313" key="3">
    <source>
        <dbReference type="Proteomes" id="UP000000271"/>
    </source>
</evidence>
<accession>D6XVY5</accession>
<dbReference type="Pfam" id="PF01926">
    <property type="entry name" value="MMR_HSR1"/>
    <property type="match status" value="1"/>
</dbReference>